<protein>
    <submittedName>
        <fullName evidence="2">Unnamed protein product</fullName>
    </submittedName>
</protein>
<dbReference type="Proteomes" id="UP001165121">
    <property type="component" value="Unassembled WGS sequence"/>
</dbReference>
<keyword evidence="3" id="KW-1185">Reference proteome</keyword>
<evidence type="ECO:0000256" key="1">
    <source>
        <dbReference type="SAM" id="MobiDB-lite"/>
    </source>
</evidence>
<gene>
    <name evidence="2" type="ORF">Pfra01_001335300</name>
</gene>
<sequence>MNEPLSQENIETARCVHLAPHRMPLKEFTSLRKKPETKGGLPVWGYPWVQPEGTTGFPQAESGFWAWGLEQGYQRQELDQLKAELALSSVLDQRELRIGFAHLIAKRQLSVRGSARDEPGYGAYAKVTIPRRVAKKPWTTYEAAVASGPSSRQTSGSQPRAGPPAPTSSGWVT</sequence>
<name>A0A9W7CWU9_9STRA</name>
<dbReference type="EMBL" id="BSXT01001372">
    <property type="protein sequence ID" value="GMF41757.1"/>
    <property type="molecule type" value="Genomic_DNA"/>
</dbReference>
<organism evidence="2 3">
    <name type="scientific">Phytophthora fragariaefolia</name>
    <dbReference type="NCBI Taxonomy" id="1490495"/>
    <lineage>
        <taxon>Eukaryota</taxon>
        <taxon>Sar</taxon>
        <taxon>Stramenopiles</taxon>
        <taxon>Oomycota</taxon>
        <taxon>Peronosporomycetes</taxon>
        <taxon>Peronosporales</taxon>
        <taxon>Peronosporaceae</taxon>
        <taxon>Phytophthora</taxon>
    </lineage>
</organism>
<dbReference type="OrthoDB" id="126917at2759"/>
<accession>A0A9W7CWU9</accession>
<evidence type="ECO:0000313" key="2">
    <source>
        <dbReference type="EMBL" id="GMF41757.1"/>
    </source>
</evidence>
<comment type="caution">
    <text evidence="2">The sequence shown here is derived from an EMBL/GenBank/DDBJ whole genome shotgun (WGS) entry which is preliminary data.</text>
</comment>
<evidence type="ECO:0000313" key="3">
    <source>
        <dbReference type="Proteomes" id="UP001165121"/>
    </source>
</evidence>
<proteinExistence type="predicted"/>
<reference evidence="2" key="1">
    <citation type="submission" date="2023-04" db="EMBL/GenBank/DDBJ databases">
        <title>Phytophthora fragariaefolia NBRC 109709.</title>
        <authorList>
            <person name="Ichikawa N."/>
            <person name="Sato H."/>
            <person name="Tonouchi N."/>
        </authorList>
    </citation>
    <scope>NUCLEOTIDE SEQUENCE</scope>
    <source>
        <strain evidence="2">NBRC 109709</strain>
    </source>
</reference>
<dbReference type="AlphaFoldDB" id="A0A9W7CWU9"/>
<feature type="region of interest" description="Disordered" evidence="1">
    <location>
        <begin position="142"/>
        <end position="173"/>
    </location>
</feature>
<feature type="compositionally biased region" description="Polar residues" evidence="1">
    <location>
        <begin position="148"/>
        <end position="158"/>
    </location>
</feature>